<gene>
    <name evidence="2" type="ORF">DI536_05860</name>
</gene>
<accession>A0A2W5TM50</accession>
<keyword evidence="1" id="KW-1133">Transmembrane helix</keyword>
<feature type="transmembrane region" description="Helical" evidence="1">
    <location>
        <begin position="284"/>
        <end position="305"/>
    </location>
</feature>
<dbReference type="EMBL" id="QFQP01000003">
    <property type="protein sequence ID" value="PZR16679.1"/>
    <property type="molecule type" value="Genomic_DNA"/>
</dbReference>
<feature type="transmembrane region" description="Helical" evidence="1">
    <location>
        <begin position="163"/>
        <end position="188"/>
    </location>
</feature>
<keyword evidence="1" id="KW-0472">Membrane</keyword>
<proteinExistence type="predicted"/>
<comment type="caution">
    <text evidence="2">The sequence shown here is derived from an EMBL/GenBank/DDBJ whole genome shotgun (WGS) entry which is preliminary data.</text>
</comment>
<dbReference type="AlphaFoldDB" id="A0A2W5TM50"/>
<organism evidence="2 3">
    <name type="scientific">Archangium gephyra</name>
    <dbReference type="NCBI Taxonomy" id="48"/>
    <lineage>
        <taxon>Bacteria</taxon>
        <taxon>Pseudomonadati</taxon>
        <taxon>Myxococcota</taxon>
        <taxon>Myxococcia</taxon>
        <taxon>Myxococcales</taxon>
        <taxon>Cystobacterineae</taxon>
        <taxon>Archangiaceae</taxon>
        <taxon>Archangium</taxon>
    </lineage>
</organism>
<name>A0A2W5TM50_9BACT</name>
<sequence length="326" mass="35088">MGELLDRSVTFWRAHWKPLFWLMVGFQLVELIALKLMQVALKNWFPAMTGPGALDLARKAPEQLLPQAAGATALMLTIGFFVLFISELSGVAASHYGWQRVIGAGEPTAGDSFRHAAQRLLPTLGAFALSVAWSAVMLVVFLIPALVLGGLAAFFVTRDQPSLATLFAALAGLAFILGTVVLVLWFIIRFALLGQILAIEDVGAWRAFRRADELSSGRVLAGFMGLVKVRLTVLITVMGGVLLLMSAVATIPTLIVGIIYGAGFTPGHTLDDVVPALVLVPLELVQTILGSIVAPLYVAFQLSFYGDMRMRREGLDLELSLGAKRS</sequence>
<reference evidence="2 3" key="1">
    <citation type="submission" date="2017-08" db="EMBL/GenBank/DDBJ databases">
        <title>Infants hospitalized years apart are colonized by the same room-sourced microbial strains.</title>
        <authorList>
            <person name="Brooks B."/>
            <person name="Olm M.R."/>
            <person name="Firek B.A."/>
            <person name="Baker R."/>
            <person name="Thomas B.C."/>
            <person name="Morowitz M.J."/>
            <person name="Banfield J.F."/>
        </authorList>
    </citation>
    <scope>NUCLEOTIDE SEQUENCE [LARGE SCALE GENOMIC DNA]</scope>
    <source>
        <strain evidence="2">S2_003_000_R2_14</strain>
    </source>
</reference>
<evidence type="ECO:0008006" key="4">
    <source>
        <dbReference type="Google" id="ProtNLM"/>
    </source>
</evidence>
<feature type="transmembrane region" description="Helical" evidence="1">
    <location>
        <begin position="20"/>
        <end position="41"/>
    </location>
</feature>
<keyword evidence="1" id="KW-0812">Transmembrane</keyword>
<evidence type="ECO:0000256" key="1">
    <source>
        <dbReference type="SAM" id="Phobius"/>
    </source>
</evidence>
<protein>
    <recommendedName>
        <fullName evidence="4">Glycerophosphoryl diester phosphodiesterase membrane domain-containing protein</fullName>
    </recommendedName>
</protein>
<evidence type="ECO:0000313" key="3">
    <source>
        <dbReference type="Proteomes" id="UP000249061"/>
    </source>
</evidence>
<feature type="transmembrane region" description="Helical" evidence="1">
    <location>
        <begin position="231"/>
        <end position="264"/>
    </location>
</feature>
<feature type="transmembrane region" description="Helical" evidence="1">
    <location>
        <begin position="64"/>
        <end position="85"/>
    </location>
</feature>
<evidence type="ECO:0000313" key="2">
    <source>
        <dbReference type="EMBL" id="PZR16679.1"/>
    </source>
</evidence>
<dbReference type="Proteomes" id="UP000249061">
    <property type="component" value="Unassembled WGS sequence"/>
</dbReference>
<feature type="transmembrane region" description="Helical" evidence="1">
    <location>
        <begin position="124"/>
        <end position="157"/>
    </location>
</feature>